<dbReference type="EMBL" id="QGKW02002228">
    <property type="protein sequence ID" value="KAF2538624.1"/>
    <property type="molecule type" value="Genomic_DNA"/>
</dbReference>
<reference evidence="2" key="1">
    <citation type="submission" date="2019-12" db="EMBL/GenBank/DDBJ databases">
        <title>Genome sequencing and annotation of Brassica cretica.</title>
        <authorList>
            <person name="Studholme D.J."/>
            <person name="Sarris P.F."/>
        </authorList>
    </citation>
    <scope>NUCLEOTIDE SEQUENCE</scope>
    <source>
        <strain evidence="2">PFS-001/15</strain>
        <tissue evidence="2">Leaf</tissue>
    </source>
</reference>
<evidence type="ECO:0000313" key="3">
    <source>
        <dbReference type="Proteomes" id="UP000712281"/>
    </source>
</evidence>
<dbReference type="PROSITE" id="PS51767">
    <property type="entry name" value="PEPTIDASE_A1"/>
    <property type="match status" value="1"/>
</dbReference>
<name>A0A8S9G030_BRACR</name>
<gene>
    <name evidence="2" type="ORF">F2Q68_00019514</name>
</gene>
<organism evidence="2 3">
    <name type="scientific">Brassica cretica</name>
    <name type="common">Mustard</name>
    <dbReference type="NCBI Taxonomy" id="69181"/>
    <lineage>
        <taxon>Eukaryota</taxon>
        <taxon>Viridiplantae</taxon>
        <taxon>Streptophyta</taxon>
        <taxon>Embryophyta</taxon>
        <taxon>Tracheophyta</taxon>
        <taxon>Spermatophyta</taxon>
        <taxon>Magnoliopsida</taxon>
        <taxon>eudicotyledons</taxon>
        <taxon>Gunneridae</taxon>
        <taxon>Pentapetalae</taxon>
        <taxon>rosids</taxon>
        <taxon>malvids</taxon>
        <taxon>Brassicales</taxon>
        <taxon>Brassicaceae</taxon>
        <taxon>Brassiceae</taxon>
        <taxon>Brassica</taxon>
    </lineage>
</organism>
<dbReference type="InterPro" id="IPR033121">
    <property type="entry name" value="PEPTIDASE_A1"/>
</dbReference>
<accession>A0A8S9G030</accession>
<sequence>MYDFIEREVKDAMRRFTSVKHRSLLCYRVEVQEIPELIDIGFEFAGGATISVEDKDLFLPNGTPGTLCLGITRSLDDDMIIIGAISMQGYNIGYNDKYQLGVATTRLSSSASQRMGIPYDFSTPSNVVSNFELRLVGKKSCPDDLCCCYSSMMGISRLLHVAILQSSV</sequence>
<dbReference type="Gene3D" id="2.40.70.10">
    <property type="entry name" value="Acid Proteases"/>
    <property type="match status" value="1"/>
</dbReference>
<dbReference type="AlphaFoldDB" id="A0A8S9G030"/>
<evidence type="ECO:0000313" key="2">
    <source>
        <dbReference type="EMBL" id="KAF2538624.1"/>
    </source>
</evidence>
<comment type="caution">
    <text evidence="2">The sequence shown here is derived from an EMBL/GenBank/DDBJ whole genome shotgun (WGS) entry which is preliminary data.</text>
</comment>
<protein>
    <recommendedName>
        <fullName evidence="1">Peptidase A1 domain-containing protein</fullName>
    </recommendedName>
</protein>
<dbReference type="Pfam" id="PF14541">
    <property type="entry name" value="TAXi_C"/>
    <property type="match status" value="1"/>
</dbReference>
<dbReference type="InterPro" id="IPR021109">
    <property type="entry name" value="Peptidase_aspartic_dom_sf"/>
</dbReference>
<dbReference type="InterPro" id="IPR032799">
    <property type="entry name" value="TAXi_C"/>
</dbReference>
<evidence type="ECO:0000259" key="1">
    <source>
        <dbReference type="PROSITE" id="PS51767"/>
    </source>
</evidence>
<feature type="domain" description="Peptidase A1" evidence="1">
    <location>
        <begin position="1"/>
        <end position="110"/>
    </location>
</feature>
<proteinExistence type="predicted"/>
<dbReference type="SUPFAM" id="SSF50630">
    <property type="entry name" value="Acid proteases"/>
    <property type="match status" value="1"/>
</dbReference>
<dbReference type="Proteomes" id="UP000712281">
    <property type="component" value="Unassembled WGS sequence"/>
</dbReference>